<dbReference type="OrthoDB" id="6418531at2759"/>
<sequence>MLPAQPQSNFNLSRGAFNAPSPDGHPLTSNTEQTVTPGPMALTYLCKKSLISHFGMRKLRRLLSAADAPKCVTKFLSTVSAKEFIVRSSAPLLDVFEEPFFHRTVTWRVHCRLDGQTYLATYGHTETSDDELTGMTSSGDMDEAATWLWCDHPHVMRVWGVVVDEPTRNLFYLLDTPIATLDQVVKRLKLRSMSIPEPLIWSVLVSVTSALLHGARHGLRRAPLLLGNVFLLRRGIAVENGLTSKSPLAACSCNNNSNKNNNNNMTVSHQPSTTITTNNNDNKNNYYLDDCRFDSIAKNNENNSHEDTYNIDVSYDNNYNHSASYNIAFNNYNSTNNYNKININKKNNHNNYVNTNSNCSITENEHATTNNNSNKNIIVNNSNNNNSNNRTFQH</sequence>
<feature type="non-terminal residue" evidence="3">
    <location>
        <position position="394"/>
    </location>
</feature>
<name>A0A8B7NEI2_HYAAZ</name>
<dbReference type="Proteomes" id="UP000694843">
    <property type="component" value="Unplaced"/>
</dbReference>
<reference evidence="3" key="1">
    <citation type="submission" date="2025-08" db="UniProtKB">
        <authorList>
            <consortium name="RefSeq"/>
        </authorList>
    </citation>
    <scope>IDENTIFICATION</scope>
</reference>
<evidence type="ECO:0008006" key="4">
    <source>
        <dbReference type="Google" id="ProtNLM"/>
    </source>
</evidence>
<gene>
    <name evidence="3" type="primary">LOC108669219</name>
</gene>
<accession>A0A8B7NEI2</accession>
<organism evidence="2 3">
    <name type="scientific">Hyalella azteca</name>
    <name type="common">Amphipod</name>
    <dbReference type="NCBI Taxonomy" id="294128"/>
    <lineage>
        <taxon>Eukaryota</taxon>
        <taxon>Metazoa</taxon>
        <taxon>Ecdysozoa</taxon>
        <taxon>Arthropoda</taxon>
        <taxon>Crustacea</taxon>
        <taxon>Multicrustacea</taxon>
        <taxon>Malacostraca</taxon>
        <taxon>Eumalacostraca</taxon>
        <taxon>Peracarida</taxon>
        <taxon>Amphipoda</taxon>
        <taxon>Senticaudata</taxon>
        <taxon>Talitrida</taxon>
        <taxon>Talitroidea</taxon>
        <taxon>Hyalellidae</taxon>
        <taxon>Hyalella</taxon>
    </lineage>
</organism>
<evidence type="ECO:0000256" key="1">
    <source>
        <dbReference type="SAM" id="MobiDB-lite"/>
    </source>
</evidence>
<dbReference type="GeneID" id="108669219"/>
<proteinExistence type="predicted"/>
<protein>
    <recommendedName>
        <fullName evidence="4">SOCS box domain-containing protein</fullName>
    </recommendedName>
</protein>
<dbReference type="AlphaFoldDB" id="A0A8B7NEI2"/>
<dbReference type="KEGG" id="hazt:108669219"/>
<evidence type="ECO:0000313" key="3">
    <source>
        <dbReference type="RefSeq" id="XP_018012010.1"/>
    </source>
</evidence>
<keyword evidence="2" id="KW-1185">Reference proteome</keyword>
<evidence type="ECO:0000313" key="2">
    <source>
        <dbReference type="Proteomes" id="UP000694843"/>
    </source>
</evidence>
<feature type="compositionally biased region" description="Low complexity" evidence="1">
    <location>
        <begin position="370"/>
        <end position="394"/>
    </location>
</feature>
<dbReference type="RefSeq" id="XP_018012010.1">
    <property type="nucleotide sequence ID" value="XM_018156521.1"/>
</dbReference>
<feature type="region of interest" description="Disordered" evidence="1">
    <location>
        <begin position="366"/>
        <end position="394"/>
    </location>
</feature>